<accession>A0A917TDY4</accession>
<dbReference type="PANTHER" id="PTHR30151">
    <property type="entry name" value="ALKANE SULFONATE ABC TRANSPORTER-RELATED, MEMBRANE SUBUNIT"/>
    <property type="match status" value="1"/>
</dbReference>
<feature type="transmembrane region" description="Helical" evidence="7">
    <location>
        <begin position="187"/>
        <end position="206"/>
    </location>
</feature>
<evidence type="ECO:0000259" key="8">
    <source>
        <dbReference type="PROSITE" id="PS50928"/>
    </source>
</evidence>
<dbReference type="InterPro" id="IPR035906">
    <property type="entry name" value="MetI-like_sf"/>
</dbReference>
<feature type="transmembrane region" description="Helical" evidence="7">
    <location>
        <begin position="12"/>
        <end position="33"/>
    </location>
</feature>
<name>A0A917TDY4_9BACI</name>
<evidence type="ECO:0000256" key="3">
    <source>
        <dbReference type="ARBA" id="ARBA00022475"/>
    </source>
</evidence>
<dbReference type="PANTHER" id="PTHR30151:SF0">
    <property type="entry name" value="ABC TRANSPORTER PERMEASE PROTEIN MJ0413-RELATED"/>
    <property type="match status" value="1"/>
</dbReference>
<keyword evidence="5 7" id="KW-1133">Transmembrane helix</keyword>
<dbReference type="GO" id="GO:0005886">
    <property type="term" value="C:plasma membrane"/>
    <property type="evidence" value="ECO:0007669"/>
    <property type="project" value="UniProtKB-SubCell"/>
</dbReference>
<evidence type="ECO:0000256" key="1">
    <source>
        <dbReference type="ARBA" id="ARBA00004651"/>
    </source>
</evidence>
<dbReference type="EMBL" id="BMLG01000001">
    <property type="protein sequence ID" value="GGM19656.1"/>
    <property type="molecule type" value="Genomic_DNA"/>
</dbReference>
<comment type="caution">
    <text evidence="9">The sequence shown here is derived from an EMBL/GenBank/DDBJ whole genome shotgun (WGS) entry which is preliminary data.</text>
</comment>
<keyword evidence="6 7" id="KW-0472">Membrane</keyword>
<dbReference type="Gene3D" id="1.10.3720.10">
    <property type="entry name" value="MetI-like"/>
    <property type="match status" value="1"/>
</dbReference>
<evidence type="ECO:0000313" key="10">
    <source>
        <dbReference type="Proteomes" id="UP000618460"/>
    </source>
</evidence>
<feature type="transmembrane region" description="Helical" evidence="7">
    <location>
        <begin position="94"/>
        <end position="116"/>
    </location>
</feature>
<evidence type="ECO:0000313" key="9">
    <source>
        <dbReference type="EMBL" id="GGM19656.1"/>
    </source>
</evidence>
<evidence type="ECO:0000256" key="2">
    <source>
        <dbReference type="ARBA" id="ARBA00022448"/>
    </source>
</evidence>
<dbReference type="Pfam" id="PF00528">
    <property type="entry name" value="BPD_transp_1"/>
    <property type="match status" value="1"/>
</dbReference>
<keyword evidence="4 7" id="KW-0812">Transmembrane</keyword>
<feature type="domain" description="ABC transmembrane type-1" evidence="8">
    <location>
        <begin position="56"/>
        <end position="240"/>
    </location>
</feature>
<feature type="transmembrane region" description="Helical" evidence="7">
    <location>
        <begin position="218"/>
        <end position="236"/>
    </location>
</feature>
<comment type="subcellular location">
    <subcellularLocation>
        <location evidence="1 7">Cell membrane</location>
        <topology evidence="1 7">Multi-pass membrane protein</topology>
    </subcellularLocation>
</comment>
<dbReference type="RefSeq" id="WP_117152795.1">
    <property type="nucleotide sequence ID" value="NZ_BMLG01000001.1"/>
</dbReference>
<reference evidence="9" key="2">
    <citation type="submission" date="2020-09" db="EMBL/GenBank/DDBJ databases">
        <authorList>
            <person name="Sun Q."/>
            <person name="Zhou Y."/>
        </authorList>
    </citation>
    <scope>NUCLEOTIDE SEQUENCE</scope>
    <source>
        <strain evidence="9">CGMCC 1.6333</strain>
    </source>
</reference>
<dbReference type="PROSITE" id="PS50928">
    <property type="entry name" value="ABC_TM1"/>
    <property type="match status" value="1"/>
</dbReference>
<organism evidence="9 10">
    <name type="scientific">Paraliobacillus quinghaiensis</name>
    <dbReference type="NCBI Taxonomy" id="470815"/>
    <lineage>
        <taxon>Bacteria</taxon>
        <taxon>Bacillati</taxon>
        <taxon>Bacillota</taxon>
        <taxon>Bacilli</taxon>
        <taxon>Bacillales</taxon>
        <taxon>Bacillaceae</taxon>
        <taxon>Paraliobacillus</taxon>
    </lineage>
</organism>
<feature type="transmembrane region" description="Helical" evidence="7">
    <location>
        <begin position="122"/>
        <end position="141"/>
    </location>
</feature>
<evidence type="ECO:0000256" key="7">
    <source>
        <dbReference type="RuleBase" id="RU363032"/>
    </source>
</evidence>
<comment type="similarity">
    <text evidence="7">Belongs to the binding-protein-dependent transport system permease family.</text>
</comment>
<evidence type="ECO:0000256" key="5">
    <source>
        <dbReference type="ARBA" id="ARBA00022989"/>
    </source>
</evidence>
<keyword evidence="3" id="KW-1003">Cell membrane</keyword>
<dbReference type="Proteomes" id="UP000618460">
    <property type="component" value="Unassembled WGS sequence"/>
</dbReference>
<gene>
    <name evidence="9" type="ORF">GCM10011351_01880</name>
</gene>
<sequence length="257" mass="28903">MIKSILLNYKTVYATIFVILCWYLFHVIIQSNIIPNPFETILVFFQLLQDDLLLHVGVSFLRIAVSVLVAVILGGSLGLFLGLHEKYDLYFGPVIYLLYPLPKIAFLPVFMILFGLGNTSKIALITIIILFQILVTTRDSVKGLSKELFYSISSLGANKRQVYQHLVLPAVMPKLLTALRISVGTSISVLFFAENYATTYGIGYFIMDSWIRVDYVEMFAGIIAISLLGLLVFKAIDLLEAKLCKWALLEKGENTNF</sequence>
<dbReference type="GO" id="GO:0055085">
    <property type="term" value="P:transmembrane transport"/>
    <property type="evidence" value="ECO:0007669"/>
    <property type="project" value="InterPro"/>
</dbReference>
<dbReference type="AlphaFoldDB" id="A0A917TDY4"/>
<reference evidence="9" key="1">
    <citation type="journal article" date="2014" name="Int. J. Syst. Evol. Microbiol.">
        <title>Complete genome sequence of Corynebacterium casei LMG S-19264T (=DSM 44701T), isolated from a smear-ripened cheese.</title>
        <authorList>
            <consortium name="US DOE Joint Genome Institute (JGI-PGF)"/>
            <person name="Walter F."/>
            <person name="Albersmeier A."/>
            <person name="Kalinowski J."/>
            <person name="Ruckert C."/>
        </authorList>
    </citation>
    <scope>NUCLEOTIDE SEQUENCE</scope>
    <source>
        <strain evidence="9">CGMCC 1.6333</strain>
    </source>
</reference>
<dbReference type="CDD" id="cd06261">
    <property type="entry name" value="TM_PBP2"/>
    <property type="match status" value="1"/>
</dbReference>
<keyword evidence="2 7" id="KW-0813">Transport</keyword>
<dbReference type="InterPro" id="IPR000515">
    <property type="entry name" value="MetI-like"/>
</dbReference>
<feature type="transmembrane region" description="Helical" evidence="7">
    <location>
        <begin position="53"/>
        <end position="82"/>
    </location>
</feature>
<dbReference type="OrthoDB" id="9804353at2"/>
<keyword evidence="10" id="KW-1185">Reference proteome</keyword>
<proteinExistence type="inferred from homology"/>
<evidence type="ECO:0000256" key="4">
    <source>
        <dbReference type="ARBA" id="ARBA00022692"/>
    </source>
</evidence>
<protein>
    <submittedName>
        <fullName evidence="9">ABC transporter permease</fullName>
    </submittedName>
</protein>
<dbReference type="SUPFAM" id="SSF161098">
    <property type="entry name" value="MetI-like"/>
    <property type="match status" value="1"/>
</dbReference>
<evidence type="ECO:0000256" key="6">
    <source>
        <dbReference type="ARBA" id="ARBA00023136"/>
    </source>
</evidence>